<dbReference type="EMBL" id="AP028214">
    <property type="protein sequence ID" value="BEI90084.1"/>
    <property type="molecule type" value="Genomic_DNA"/>
</dbReference>
<evidence type="ECO:0000313" key="15">
    <source>
        <dbReference type="Proteomes" id="UP001233271"/>
    </source>
</evidence>
<comment type="pathway">
    <text evidence="7">Amino-acid biosynthesis; L-valine biosynthesis; L-valine from pyruvate: step 3/4.</text>
</comment>
<dbReference type="InterPro" id="IPR056740">
    <property type="entry name" value="ILV_EDD_C"/>
</dbReference>
<dbReference type="PROSITE" id="PS00886">
    <property type="entry name" value="ILVD_EDD_1"/>
    <property type="match status" value="1"/>
</dbReference>
<protein>
    <recommendedName>
        <fullName evidence="9">dihydroxy-acid dehydratase</fullName>
        <ecNumber evidence="9">4.2.1.9</ecNumber>
    </recommendedName>
</protein>
<feature type="domain" description="Dihydroxy-acid/6-phosphogluconate dehydratase N-terminal" evidence="12">
    <location>
        <begin position="41"/>
        <end position="347"/>
    </location>
</feature>
<dbReference type="InterPro" id="IPR037237">
    <property type="entry name" value="IlvD/EDD_N"/>
</dbReference>
<evidence type="ECO:0000256" key="5">
    <source>
        <dbReference type="ARBA" id="ARBA00023239"/>
    </source>
</evidence>
<dbReference type="SUPFAM" id="SSF143975">
    <property type="entry name" value="IlvD/EDD N-terminal domain-like"/>
    <property type="match status" value="1"/>
</dbReference>
<dbReference type="Pfam" id="PF00920">
    <property type="entry name" value="ILVD_EDD_N"/>
    <property type="match status" value="1"/>
</dbReference>
<dbReference type="InterPro" id="IPR000581">
    <property type="entry name" value="ILV_EDD_N"/>
</dbReference>
<dbReference type="GeneID" id="85493955"/>
<evidence type="ECO:0000256" key="4">
    <source>
        <dbReference type="ARBA" id="ARBA00023014"/>
    </source>
</evidence>
<dbReference type="PANTHER" id="PTHR43183:SF1">
    <property type="entry name" value="HYPOTHETICAL DIHYDROXY-ACID DEHYDRATASE (EUROFUNG)-RELATED"/>
    <property type="match status" value="1"/>
</dbReference>
<keyword evidence="2" id="KW-0479">Metal-binding</keyword>
<sequence length="568" mass="60124">MAALTGLKAGLTNYGDPDFALFLRKAFIKGAGYSDDALDRRVVGIADTRSGYNPCHANMPALLEAVQRGVMLAGALPISFPTISLHESFAYPTSMFLRNLMAMDTEEMVRAAPMDAVVLIGGCDKTVPAQLMGAISADVPAIQLVVGPMVTGSHRGTRVGACTDCRGYWARYRAGEIDLEEIAAVGNELVPSAGTCGVMGTASTMACITEALGIAPLGSACPPANGSQRLRVAEMTGKLAATGIPRPSEVLSRKSFENAITVLLAIGGSTNAVVHLLAIAGRVAGLNLTLDDFDIIGRRTPLLVDLKPSGSAYMEDFYRAGGVPTLLNTLRPLLHLDALTITGQTLGAALEAFKPFPQDIVRPLSDPLYPAAALVVLRGNLAPLGAILKASAMMSHLKSHKGRACVFTSADDMLARIDDPNLDVDKDSILVLQNIGPVGHPGMPEAGYTPIPKKLAQAGVRDMLRISDGRMSGTASGAVVLHVAPEAAVGGPLGAVRDGDMIHVDVEARRLHLDVEEDEIARRLEEWKTHVKGRGRARPKRGYKALYDQRVLQADRGADFDFLTAEGR</sequence>
<evidence type="ECO:0000256" key="6">
    <source>
        <dbReference type="ARBA" id="ARBA00029304"/>
    </source>
</evidence>
<comment type="pathway">
    <text evidence="8">Amino-acid biosynthesis; L-isoleucine biosynthesis; L-isoleucine from 2-oxobutanoate: step 3/4.</text>
</comment>
<evidence type="ECO:0000256" key="7">
    <source>
        <dbReference type="ARBA" id="ARBA00029436"/>
    </source>
</evidence>
<dbReference type="InterPro" id="IPR020558">
    <property type="entry name" value="DiOHA_6PGluconate_deHydtase_CS"/>
</dbReference>
<evidence type="ECO:0000256" key="2">
    <source>
        <dbReference type="ARBA" id="ARBA00022723"/>
    </source>
</evidence>
<evidence type="ECO:0000256" key="8">
    <source>
        <dbReference type="ARBA" id="ARBA00029437"/>
    </source>
</evidence>
<dbReference type="GO" id="GO:0009082">
    <property type="term" value="P:branched-chain amino acid biosynthetic process"/>
    <property type="evidence" value="ECO:0007669"/>
    <property type="project" value="UniProtKB-ARBA"/>
</dbReference>
<dbReference type="GO" id="GO:0046872">
    <property type="term" value="F:metal ion binding"/>
    <property type="evidence" value="ECO:0007669"/>
    <property type="project" value="UniProtKB-KW"/>
</dbReference>
<dbReference type="NCBIfam" id="NF004784">
    <property type="entry name" value="PRK06131.1"/>
    <property type="match status" value="1"/>
</dbReference>
<organism evidence="14 15">
    <name type="scientific">Cutaneotrichosporon cavernicola</name>
    <dbReference type="NCBI Taxonomy" id="279322"/>
    <lineage>
        <taxon>Eukaryota</taxon>
        <taxon>Fungi</taxon>
        <taxon>Dikarya</taxon>
        <taxon>Basidiomycota</taxon>
        <taxon>Agaricomycotina</taxon>
        <taxon>Tremellomycetes</taxon>
        <taxon>Trichosporonales</taxon>
        <taxon>Trichosporonaceae</taxon>
        <taxon>Cutaneotrichosporon</taxon>
    </lineage>
</organism>
<dbReference type="InterPro" id="IPR042096">
    <property type="entry name" value="Dihydro-acid_dehy_C"/>
</dbReference>
<dbReference type="EC" id="4.2.1.9" evidence="9"/>
<dbReference type="SUPFAM" id="SSF52016">
    <property type="entry name" value="LeuD/IlvD-like"/>
    <property type="match status" value="1"/>
</dbReference>
<keyword evidence="15" id="KW-1185">Reference proteome</keyword>
<keyword evidence="5" id="KW-0456">Lyase</keyword>
<keyword evidence="3" id="KW-0408">Iron</keyword>
<evidence type="ECO:0000256" key="9">
    <source>
        <dbReference type="ARBA" id="ARBA00029490"/>
    </source>
</evidence>
<dbReference type="FunFam" id="3.50.30.80:FF:000001">
    <property type="entry name" value="Dihydroxy-acid dehydratase"/>
    <property type="match status" value="1"/>
</dbReference>
<comment type="similarity">
    <text evidence="1">Belongs to the IlvD/Edd family.</text>
</comment>
<evidence type="ECO:0000256" key="10">
    <source>
        <dbReference type="ARBA" id="ARBA00034078"/>
    </source>
</evidence>
<dbReference type="AlphaFoldDB" id="A0AA48I2M8"/>
<dbReference type="GO" id="GO:0051536">
    <property type="term" value="F:iron-sulfur cluster binding"/>
    <property type="evidence" value="ECO:0007669"/>
    <property type="project" value="UniProtKB-KW"/>
</dbReference>
<dbReference type="InterPro" id="IPR052352">
    <property type="entry name" value="Sugar_Degrad_Dehydratases"/>
</dbReference>
<name>A0AA48I2M8_9TREE</name>
<evidence type="ECO:0000259" key="12">
    <source>
        <dbReference type="Pfam" id="PF00920"/>
    </source>
</evidence>
<comment type="catalytic activity">
    <reaction evidence="11">
        <text>(2R,3R)-2,3-dihydroxy-3-methylpentanoate = (S)-3-methyl-2-oxopentanoate + H2O</text>
        <dbReference type="Rhea" id="RHEA:27694"/>
        <dbReference type="ChEBI" id="CHEBI:15377"/>
        <dbReference type="ChEBI" id="CHEBI:35146"/>
        <dbReference type="ChEBI" id="CHEBI:49258"/>
        <dbReference type="EC" id="4.2.1.9"/>
    </reaction>
    <physiologicalReaction direction="left-to-right" evidence="11">
        <dbReference type="Rhea" id="RHEA:27695"/>
    </physiologicalReaction>
</comment>
<proteinExistence type="inferred from homology"/>
<dbReference type="GO" id="GO:0004160">
    <property type="term" value="F:dihydroxy-acid dehydratase activity"/>
    <property type="evidence" value="ECO:0007669"/>
    <property type="project" value="UniProtKB-EC"/>
</dbReference>
<dbReference type="PANTHER" id="PTHR43183">
    <property type="entry name" value="HYPOTHETICAL DIHYDROXYACID DEHYDRATASE (EUROFUNG)-RELATED"/>
    <property type="match status" value="1"/>
</dbReference>
<dbReference type="Pfam" id="PF24877">
    <property type="entry name" value="ILV_EDD_C"/>
    <property type="match status" value="1"/>
</dbReference>
<gene>
    <name evidence="14" type="ORF">CcaverHIS019_0301540</name>
</gene>
<comment type="cofactor">
    <cofactor evidence="10">
        <name>[2Fe-2S] cluster</name>
        <dbReference type="ChEBI" id="CHEBI:190135"/>
    </cofactor>
</comment>
<accession>A0AA48I2M8</accession>
<dbReference type="KEGG" id="ccac:CcaHIS019_0301540"/>
<evidence type="ECO:0000313" key="14">
    <source>
        <dbReference type="EMBL" id="BEI90084.1"/>
    </source>
</evidence>
<dbReference type="RefSeq" id="XP_060455350.1">
    <property type="nucleotide sequence ID" value="XM_060598570.1"/>
</dbReference>
<keyword evidence="4" id="KW-0411">Iron-sulfur</keyword>
<comment type="catalytic activity">
    <reaction evidence="6">
        <text>(2R)-2,3-dihydroxy-3-methylbutanoate = 3-methyl-2-oxobutanoate + H2O</text>
        <dbReference type="Rhea" id="RHEA:24809"/>
        <dbReference type="ChEBI" id="CHEBI:11851"/>
        <dbReference type="ChEBI" id="CHEBI:15377"/>
        <dbReference type="ChEBI" id="CHEBI:49072"/>
        <dbReference type="EC" id="4.2.1.9"/>
    </reaction>
    <physiologicalReaction direction="left-to-right" evidence="6">
        <dbReference type="Rhea" id="RHEA:24810"/>
    </physiologicalReaction>
</comment>
<dbReference type="Proteomes" id="UP001233271">
    <property type="component" value="Chromosome 3"/>
</dbReference>
<reference evidence="14" key="1">
    <citation type="journal article" date="2023" name="BMC Genomics">
        <title>Chromosome-level genome assemblies of Cutaneotrichosporon spp. (Trichosporonales, Basidiomycota) reveal imbalanced evolution between nucleotide sequences and chromosome synteny.</title>
        <authorList>
            <person name="Kobayashi Y."/>
            <person name="Kayamori A."/>
            <person name="Aoki K."/>
            <person name="Shiwa Y."/>
            <person name="Matsutani M."/>
            <person name="Fujita N."/>
            <person name="Sugita T."/>
            <person name="Iwasaki W."/>
            <person name="Tanaka N."/>
            <person name="Takashima M."/>
        </authorList>
    </citation>
    <scope>NUCLEOTIDE SEQUENCE</scope>
    <source>
        <strain evidence="14">HIS019</strain>
    </source>
</reference>
<evidence type="ECO:0000256" key="3">
    <source>
        <dbReference type="ARBA" id="ARBA00023004"/>
    </source>
</evidence>
<evidence type="ECO:0000259" key="13">
    <source>
        <dbReference type="Pfam" id="PF24877"/>
    </source>
</evidence>
<feature type="domain" description="Dihydroxy-acid/6-phosphogluconate dehydratase C-terminal" evidence="13">
    <location>
        <begin position="359"/>
        <end position="558"/>
    </location>
</feature>
<evidence type="ECO:0000256" key="11">
    <source>
        <dbReference type="ARBA" id="ARBA00052865"/>
    </source>
</evidence>
<dbReference type="Gene3D" id="3.50.30.80">
    <property type="entry name" value="IlvD/EDD C-terminal domain-like"/>
    <property type="match status" value="1"/>
</dbReference>
<evidence type="ECO:0000256" key="1">
    <source>
        <dbReference type="ARBA" id="ARBA00006486"/>
    </source>
</evidence>